<dbReference type="PANTHER" id="PTHR33495">
    <property type="entry name" value="ANTI-SIGMA FACTOR ANTAGONIST TM_1081-RELATED-RELATED"/>
    <property type="match status" value="1"/>
</dbReference>
<evidence type="ECO:0000313" key="5">
    <source>
        <dbReference type="Proteomes" id="UP000677913"/>
    </source>
</evidence>
<dbReference type="Gene3D" id="3.30.750.24">
    <property type="entry name" value="STAS domain"/>
    <property type="match status" value="1"/>
</dbReference>
<dbReference type="GO" id="GO:0043856">
    <property type="term" value="F:anti-sigma factor antagonist activity"/>
    <property type="evidence" value="ECO:0007669"/>
    <property type="project" value="InterPro"/>
</dbReference>
<dbReference type="InterPro" id="IPR003658">
    <property type="entry name" value="Anti-sigma_ant"/>
</dbReference>
<proteinExistence type="inferred from homology"/>
<dbReference type="EMBL" id="JAGSXH010000097">
    <property type="protein sequence ID" value="MBS2965718.1"/>
    <property type="molecule type" value="Genomic_DNA"/>
</dbReference>
<name>A0A8J7WQN6_9ACTN</name>
<comment type="caution">
    <text evidence="4">The sequence shown here is derived from an EMBL/GenBank/DDBJ whole genome shotgun (WGS) entry which is preliminary data.</text>
</comment>
<dbReference type="SUPFAM" id="SSF52091">
    <property type="entry name" value="SpoIIaa-like"/>
    <property type="match status" value="1"/>
</dbReference>
<evidence type="ECO:0000259" key="3">
    <source>
        <dbReference type="PROSITE" id="PS50801"/>
    </source>
</evidence>
<keyword evidence="5" id="KW-1185">Reference proteome</keyword>
<evidence type="ECO:0000256" key="2">
    <source>
        <dbReference type="RuleBase" id="RU003749"/>
    </source>
</evidence>
<dbReference type="NCBIfam" id="TIGR00377">
    <property type="entry name" value="ant_ant_sig"/>
    <property type="match status" value="1"/>
</dbReference>
<dbReference type="CDD" id="cd07043">
    <property type="entry name" value="STAS_anti-anti-sigma_factors"/>
    <property type="match status" value="1"/>
</dbReference>
<dbReference type="InterPro" id="IPR002645">
    <property type="entry name" value="STAS_dom"/>
</dbReference>
<comment type="similarity">
    <text evidence="1 2">Belongs to the anti-sigma-factor antagonist family.</text>
</comment>
<dbReference type="AlphaFoldDB" id="A0A8J7WQN6"/>
<dbReference type="PANTHER" id="PTHR33495:SF2">
    <property type="entry name" value="ANTI-SIGMA FACTOR ANTAGONIST TM_1081-RELATED"/>
    <property type="match status" value="1"/>
</dbReference>
<accession>A0A8J7WQN6</accession>
<dbReference type="InterPro" id="IPR036513">
    <property type="entry name" value="STAS_dom_sf"/>
</dbReference>
<dbReference type="RefSeq" id="WP_211470072.1">
    <property type="nucleotide sequence ID" value="NZ_JAGSXH010000097.1"/>
</dbReference>
<protein>
    <recommendedName>
        <fullName evidence="2">Anti-sigma factor antagonist</fullName>
    </recommendedName>
</protein>
<gene>
    <name evidence="4" type="ORF">KGA66_21885</name>
</gene>
<sequence>MRLDAETWDDRGRTVVELGGELDLFTAPVLREVLLGLTSGGRHFLAVEVSGLRFLDSSGLGVLVGATKRAVAGGGGLCLVAAPARMIKTLTITGLLRVMPNFPTLEEAFGWLDRLYASRAAAQG</sequence>
<dbReference type="Proteomes" id="UP000677913">
    <property type="component" value="Unassembled WGS sequence"/>
</dbReference>
<dbReference type="PROSITE" id="PS50801">
    <property type="entry name" value="STAS"/>
    <property type="match status" value="1"/>
</dbReference>
<reference evidence="4" key="1">
    <citation type="submission" date="2021-04" db="EMBL/GenBank/DDBJ databases">
        <title>Genome based classification of Actinospica acidithermotolerans sp. nov., an actinobacterium isolated from an Indonesian hot spring.</title>
        <authorList>
            <person name="Kusuma A.B."/>
            <person name="Putra K.E."/>
            <person name="Nafisah S."/>
            <person name="Loh J."/>
            <person name="Nouioui I."/>
            <person name="Goodfellow M."/>
        </authorList>
    </citation>
    <scope>NUCLEOTIDE SEQUENCE</scope>
    <source>
        <strain evidence="4">DSM 45618</strain>
    </source>
</reference>
<organism evidence="4 5">
    <name type="scientific">Actinocrinis puniceicyclus</name>
    <dbReference type="NCBI Taxonomy" id="977794"/>
    <lineage>
        <taxon>Bacteria</taxon>
        <taxon>Bacillati</taxon>
        <taxon>Actinomycetota</taxon>
        <taxon>Actinomycetes</taxon>
        <taxon>Catenulisporales</taxon>
        <taxon>Actinospicaceae</taxon>
        <taxon>Actinocrinis</taxon>
    </lineage>
</organism>
<evidence type="ECO:0000313" key="4">
    <source>
        <dbReference type="EMBL" id="MBS2965718.1"/>
    </source>
</evidence>
<dbReference type="Pfam" id="PF01740">
    <property type="entry name" value="STAS"/>
    <property type="match status" value="1"/>
</dbReference>
<evidence type="ECO:0000256" key="1">
    <source>
        <dbReference type="ARBA" id="ARBA00009013"/>
    </source>
</evidence>
<feature type="domain" description="STAS" evidence="3">
    <location>
        <begin position="3"/>
        <end position="112"/>
    </location>
</feature>